<dbReference type="Gene3D" id="3.30.40.10">
    <property type="entry name" value="Zinc/RING finger domain, C3HC4 (zinc finger)"/>
    <property type="match status" value="1"/>
</dbReference>
<evidence type="ECO:0000256" key="5">
    <source>
        <dbReference type="SAM" id="MobiDB-lite"/>
    </source>
</evidence>
<dbReference type="InterPro" id="IPR013083">
    <property type="entry name" value="Znf_RING/FYVE/PHD"/>
</dbReference>
<proteinExistence type="predicted"/>
<accession>V4M251</accession>
<evidence type="ECO:0000256" key="4">
    <source>
        <dbReference type="ARBA" id="ARBA00022833"/>
    </source>
</evidence>
<organism evidence="7 8">
    <name type="scientific">Eutrema salsugineum</name>
    <name type="common">Saltwater cress</name>
    <name type="synonym">Sisymbrium salsugineum</name>
    <dbReference type="NCBI Taxonomy" id="72664"/>
    <lineage>
        <taxon>Eukaryota</taxon>
        <taxon>Viridiplantae</taxon>
        <taxon>Streptophyta</taxon>
        <taxon>Embryophyta</taxon>
        <taxon>Tracheophyta</taxon>
        <taxon>Spermatophyta</taxon>
        <taxon>Magnoliopsida</taxon>
        <taxon>eudicotyledons</taxon>
        <taxon>Gunneridae</taxon>
        <taxon>Pentapetalae</taxon>
        <taxon>rosids</taxon>
        <taxon>malvids</taxon>
        <taxon>Brassicales</taxon>
        <taxon>Brassicaceae</taxon>
        <taxon>Eutremeae</taxon>
        <taxon>Eutrema</taxon>
    </lineage>
</organism>
<feature type="domain" description="Zinc finger PHD-type" evidence="6">
    <location>
        <begin position="248"/>
        <end position="308"/>
    </location>
</feature>
<dbReference type="InterPro" id="IPR046349">
    <property type="entry name" value="C1-like_sf"/>
</dbReference>
<dbReference type="InterPro" id="IPR001965">
    <property type="entry name" value="Znf_PHD"/>
</dbReference>
<evidence type="ECO:0000259" key="6">
    <source>
        <dbReference type="SMART" id="SM00249"/>
    </source>
</evidence>
<keyword evidence="1" id="KW-0479">Metal-binding</keyword>
<sequence length="672" mass="77113">MSSVGVFRKVEKDGKPFFVYTLTQTNNPTSSSEAAIDSGGNTLPLQPLFFCPRARIKFLKPRLKIDDDDDDGDGDGDGDGYLPLNSSPHFPNKRIVYQQDESLLDCNRQQICKLPVVPILWCNNEEPDCEQFECGACQSSRFSTSYYAYLKCEKVFHKECVESPLKIRHPSHPFHSLQLYSHYPFFVDCICCDETGTPADGIAMSYHCVTCDWIMHPICSMKPVPIVIDHPKSHPHPLNFFPRQASLACNICGLIKKFHPTYICVQCVFVAHRDCIGFPHVIRISRHHHRISFISSLPSGIWSCRVCRQKVDNNYGAYSCNKCDAYFVHSGCALHKKVWDGKDLNGVSEEDDIIDDGEPFKRIDDGIILHPSHSHHMRLEISRVYDENNSCRGCTFPIYEGKFYSCMECNFILHEICAHAPRMKRHPFFPHPLRLNFGTKGYGSGELVGLAYCRACSFPGNGFAYESADHSSGFTLDLTCASITEPFEYPGHQHPLFIAWYPDPKPVRCQLCKHKSYYPKLDCMECEYIICTKCATLPYKVRYKHDSHFLTICDGKEATDQPDWCEICESKIEVQEEEDELREVSLIESQRFYECSDCCTTLHVRCLLGKNIYLTPDKTLRFKRAKYQIILNSFPSRPFCSGCQRRCPLRMVFKGFDTTFCSLECIPNRVWW</sequence>
<evidence type="ECO:0000256" key="3">
    <source>
        <dbReference type="ARBA" id="ARBA00022771"/>
    </source>
</evidence>
<dbReference type="InterPro" id="IPR004146">
    <property type="entry name" value="DC1"/>
</dbReference>
<reference evidence="7 8" key="1">
    <citation type="journal article" date="2013" name="Front. Plant Sci.">
        <title>The Reference Genome of the Halophytic Plant Eutrema salsugineum.</title>
        <authorList>
            <person name="Yang R."/>
            <person name="Jarvis D.E."/>
            <person name="Chen H."/>
            <person name="Beilstein M.A."/>
            <person name="Grimwood J."/>
            <person name="Jenkins J."/>
            <person name="Shu S."/>
            <person name="Prochnik S."/>
            <person name="Xin M."/>
            <person name="Ma C."/>
            <person name="Schmutz J."/>
            <person name="Wing R.A."/>
            <person name="Mitchell-Olds T."/>
            <person name="Schumaker K.S."/>
            <person name="Wang X."/>
        </authorList>
    </citation>
    <scope>NUCLEOTIDE SEQUENCE [LARGE SCALE GENOMIC DNA]</scope>
</reference>
<dbReference type="GO" id="GO:0008270">
    <property type="term" value="F:zinc ion binding"/>
    <property type="evidence" value="ECO:0007669"/>
    <property type="project" value="UniProtKB-KW"/>
</dbReference>
<evidence type="ECO:0000313" key="8">
    <source>
        <dbReference type="Proteomes" id="UP000030689"/>
    </source>
</evidence>
<dbReference type="eggNOG" id="ENOG502SFKZ">
    <property type="taxonomic scope" value="Eukaryota"/>
</dbReference>
<dbReference type="AlphaFoldDB" id="V4M251"/>
<feature type="domain" description="Zinc finger PHD-type" evidence="6">
    <location>
        <begin position="564"/>
        <end position="644"/>
    </location>
</feature>
<protein>
    <recommendedName>
        <fullName evidence="6">Zinc finger PHD-type domain-containing protein</fullName>
    </recommendedName>
</protein>
<keyword evidence="3" id="KW-0863">Zinc-finger</keyword>
<name>V4M251_EUTSA</name>
<keyword evidence="4" id="KW-0862">Zinc</keyword>
<dbReference type="PANTHER" id="PTHR32410:SF153">
    <property type="entry name" value="CHP-RICH ZINC FINGER PROTEIN-LIKE-RELATED"/>
    <property type="match status" value="1"/>
</dbReference>
<keyword evidence="8" id="KW-1185">Reference proteome</keyword>
<dbReference type="OMA" id="HEICAHA"/>
<dbReference type="Proteomes" id="UP000030689">
    <property type="component" value="Unassembled WGS sequence"/>
</dbReference>
<evidence type="ECO:0000256" key="2">
    <source>
        <dbReference type="ARBA" id="ARBA00022737"/>
    </source>
</evidence>
<evidence type="ECO:0000313" key="7">
    <source>
        <dbReference type="EMBL" id="ESQ46298.1"/>
    </source>
</evidence>
<dbReference type="Gene3D" id="3.30.60.20">
    <property type="match status" value="1"/>
</dbReference>
<dbReference type="SMART" id="SM00249">
    <property type="entry name" value="PHD"/>
    <property type="match status" value="3"/>
</dbReference>
<dbReference type="Pfam" id="PF03107">
    <property type="entry name" value="C1_2"/>
    <property type="match status" value="3"/>
</dbReference>
<dbReference type="KEGG" id="eus:EUTSA_v10000071mg"/>
<dbReference type="EMBL" id="KI517426">
    <property type="protein sequence ID" value="ESQ46298.1"/>
    <property type="molecule type" value="Genomic_DNA"/>
</dbReference>
<dbReference type="Gramene" id="ESQ46298">
    <property type="protein sequence ID" value="ESQ46298"/>
    <property type="gene ID" value="EUTSA_v10000071mg"/>
</dbReference>
<keyword evidence="2" id="KW-0677">Repeat</keyword>
<dbReference type="PANTHER" id="PTHR32410">
    <property type="entry name" value="CYSTEINE/HISTIDINE-RICH C1 DOMAIN FAMILY PROTEIN"/>
    <property type="match status" value="1"/>
</dbReference>
<gene>
    <name evidence="7" type="ORF">EUTSA_v10000071mg</name>
</gene>
<dbReference type="SUPFAM" id="SSF57889">
    <property type="entry name" value="Cysteine-rich domain"/>
    <property type="match status" value="5"/>
</dbReference>
<dbReference type="InterPro" id="IPR054483">
    <property type="entry name" value="DC1-like_CT"/>
</dbReference>
<dbReference type="OrthoDB" id="1058046at2759"/>
<dbReference type="InterPro" id="IPR053192">
    <property type="entry name" value="Vacuole_Formation_Reg"/>
</dbReference>
<feature type="compositionally biased region" description="Acidic residues" evidence="5">
    <location>
        <begin position="67"/>
        <end position="78"/>
    </location>
</feature>
<dbReference type="Pfam" id="PF22926">
    <property type="entry name" value="C1-like_CT"/>
    <property type="match status" value="1"/>
</dbReference>
<evidence type="ECO:0000256" key="1">
    <source>
        <dbReference type="ARBA" id="ARBA00022723"/>
    </source>
</evidence>
<feature type="domain" description="Zinc finger PHD-type" evidence="6">
    <location>
        <begin position="390"/>
        <end position="457"/>
    </location>
</feature>
<feature type="region of interest" description="Disordered" evidence="5">
    <location>
        <begin position="67"/>
        <end position="87"/>
    </location>
</feature>